<dbReference type="EMBL" id="JAFEKC020000011">
    <property type="protein sequence ID" value="KAK0512431.1"/>
    <property type="molecule type" value="Genomic_DNA"/>
</dbReference>
<organism evidence="1 2">
    <name type="scientific">Cladonia borealis</name>
    <dbReference type="NCBI Taxonomy" id="184061"/>
    <lineage>
        <taxon>Eukaryota</taxon>
        <taxon>Fungi</taxon>
        <taxon>Dikarya</taxon>
        <taxon>Ascomycota</taxon>
        <taxon>Pezizomycotina</taxon>
        <taxon>Lecanoromycetes</taxon>
        <taxon>OSLEUM clade</taxon>
        <taxon>Lecanoromycetidae</taxon>
        <taxon>Lecanorales</taxon>
        <taxon>Lecanorineae</taxon>
        <taxon>Cladoniaceae</taxon>
        <taxon>Cladonia</taxon>
    </lineage>
</organism>
<dbReference type="Pfam" id="PF13095">
    <property type="entry name" value="FTA2"/>
    <property type="match status" value="1"/>
</dbReference>
<proteinExistence type="predicted"/>
<accession>A0AA39R1P7</accession>
<keyword evidence="2" id="KW-1185">Reference proteome</keyword>
<sequence length="273" mass="31994">MRIPQYDKPLPTCEGPKLKPFHDLKAIVKLKRLLSNNAEGHAHVFEATIGSKSFAIKIFKFYDIEEDRAALLDRENEQVSDDLLRAHSDPFYNECRAYGRLEEKKLNGKVAVYCYGYITISADKEDQLEREFDVVDWDRPGEEYDKPVSQRQPFRAIVKDLVLKDVPLSAKIADKMLTDLRRIRRTGVYPGDIVLRNYKAGLLIDFSTARTEPFYLFNLRPGRQTQILKDSDLYMWERIRKENKLDTRKRAVRDEEYCANLRLRKKVARTSKK</sequence>
<name>A0AA39R1P7_9LECA</name>
<dbReference type="InterPro" id="IPR025213">
    <property type="entry name" value="Sim4_Fta2"/>
</dbReference>
<reference evidence="1" key="1">
    <citation type="submission" date="2023-03" db="EMBL/GenBank/DDBJ databases">
        <title>Complete genome of Cladonia borealis.</title>
        <authorList>
            <person name="Park H."/>
        </authorList>
    </citation>
    <scope>NUCLEOTIDE SEQUENCE</scope>
    <source>
        <strain evidence="1">ANT050790</strain>
    </source>
</reference>
<comment type="caution">
    <text evidence="1">The sequence shown here is derived from an EMBL/GenBank/DDBJ whole genome shotgun (WGS) entry which is preliminary data.</text>
</comment>
<evidence type="ECO:0000313" key="1">
    <source>
        <dbReference type="EMBL" id="KAK0512431.1"/>
    </source>
</evidence>
<dbReference type="Proteomes" id="UP001166286">
    <property type="component" value="Unassembled WGS sequence"/>
</dbReference>
<gene>
    <name evidence="1" type="ORF">JMJ35_005559</name>
</gene>
<evidence type="ECO:0000313" key="2">
    <source>
        <dbReference type="Proteomes" id="UP001166286"/>
    </source>
</evidence>
<dbReference type="AlphaFoldDB" id="A0AA39R1P7"/>
<protein>
    <submittedName>
        <fullName evidence="1">Uncharacterized protein</fullName>
    </submittedName>
</protein>